<evidence type="ECO:0000256" key="1">
    <source>
        <dbReference type="SAM" id="MobiDB-lite"/>
    </source>
</evidence>
<proteinExistence type="predicted"/>
<reference evidence="2 3" key="1">
    <citation type="journal article" date="2018" name="Nat. Ecol. Evol.">
        <title>Shark genomes provide insights into elasmobranch evolution and the origin of vertebrates.</title>
        <authorList>
            <person name="Hara Y"/>
            <person name="Yamaguchi K"/>
            <person name="Onimaru K"/>
            <person name="Kadota M"/>
            <person name="Koyanagi M"/>
            <person name="Keeley SD"/>
            <person name="Tatsumi K"/>
            <person name="Tanaka K"/>
            <person name="Motone F"/>
            <person name="Kageyama Y"/>
            <person name="Nozu R"/>
            <person name="Adachi N"/>
            <person name="Nishimura O"/>
            <person name="Nakagawa R"/>
            <person name="Tanegashima C"/>
            <person name="Kiyatake I"/>
            <person name="Matsumoto R"/>
            <person name="Murakumo K"/>
            <person name="Nishida K"/>
            <person name="Terakita A"/>
            <person name="Kuratani S"/>
            <person name="Sato K"/>
            <person name="Hyodo S Kuraku.S."/>
        </authorList>
    </citation>
    <scope>NUCLEOTIDE SEQUENCE [LARGE SCALE GENOMIC DNA]</scope>
</reference>
<sequence length="30" mass="3139">MQDSKGLSSLENLGAIEKQSSIASGMDVDQ</sequence>
<dbReference type="EMBL" id="BEZZ01043146">
    <property type="protein sequence ID" value="GCC40814.1"/>
    <property type="molecule type" value="Genomic_DNA"/>
</dbReference>
<dbReference type="AlphaFoldDB" id="A0A401TDU4"/>
<feature type="region of interest" description="Disordered" evidence="1">
    <location>
        <begin position="1"/>
        <end position="30"/>
    </location>
</feature>
<feature type="compositionally biased region" description="Polar residues" evidence="1">
    <location>
        <begin position="1"/>
        <end position="11"/>
    </location>
</feature>
<keyword evidence="3" id="KW-1185">Reference proteome</keyword>
<protein>
    <submittedName>
        <fullName evidence="2">Uncharacterized protein</fullName>
    </submittedName>
</protein>
<gene>
    <name evidence="2" type="ORF">chiPu_0024628</name>
</gene>
<evidence type="ECO:0000313" key="2">
    <source>
        <dbReference type="EMBL" id="GCC40814.1"/>
    </source>
</evidence>
<dbReference type="Proteomes" id="UP000287033">
    <property type="component" value="Unassembled WGS sequence"/>
</dbReference>
<feature type="non-terminal residue" evidence="2">
    <location>
        <position position="30"/>
    </location>
</feature>
<name>A0A401TDU4_CHIPU</name>
<evidence type="ECO:0000313" key="3">
    <source>
        <dbReference type="Proteomes" id="UP000287033"/>
    </source>
</evidence>
<comment type="caution">
    <text evidence="2">The sequence shown here is derived from an EMBL/GenBank/DDBJ whole genome shotgun (WGS) entry which is preliminary data.</text>
</comment>
<accession>A0A401TDU4</accession>
<organism evidence="2 3">
    <name type="scientific">Chiloscyllium punctatum</name>
    <name type="common">Brownbanded bambooshark</name>
    <name type="synonym">Hemiscyllium punctatum</name>
    <dbReference type="NCBI Taxonomy" id="137246"/>
    <lineage>
        <taxon>Eukaryota</taxon>
        <taxon>Metazoa</taxon>
        <taxon>Chordata</taxon>
        <taxon>Craniata</taxon>
        <taxon>Vertebrata</taxon>
        <taxon>Chondrichthyes</taxon>
        <taxon>Elasmobranchii</taxon>
        <taxon>Galeomorphii</taxon>
        <taxon>Galeoidea</taxon>
        <taxon>Orectolobiformes</taxon>
        <taxon>Hemiscylliidae</taxon>
        <taxon>Chiloscyllium</taxon>
    </lineage>
</organism>